<keyword evidence="2" id="KW-0812">Transmembrane</keyword>
<feature type="transmembrane region" description="Helical" evidence="2">
    <location>
        <begin position="43"/>
        <end position="60"/>
    </location>
</feature>
<dbReference type="EMBL" id="MLQL01000001">
    <property type="protein sequence ID" value="OQE32535.1"/>
    <property type="molecule type" value="Genomic_DNA"/>
</dbReference>
<keyword evidence="4" id="KW-1185">Reference proteome</keyword>
<reference evidence="4" key="1">
    <citation type="journal article" date="2017" name="Nat. Microbiol.">
        <title>Global analysis of biosynthetic gene clusters reveals vast potential of secondary metabolite production in Penicillium species.</title>
        <authorList>
            <person name="Nielsen J.C."/>
            <person name="Grijseels S."/>
            <person name="Prigent S."/>
            <person name="Ji B."/>
            <person name="Dainat J."/>
            <person name="Nielsen K.F."/>
            <person name="Frisvad J.C."/>
            <person name="Workman M."/>
            <person name="Nielsen J."/>
        </authorList>
    </citation>
    <scope>NUCLEOTIDE SEQUENCE [LARGE SCALE GENOMIC DNA]</scope>
    <source>
        <strain evidence="4">IBT 14082</strain>
    </source>
</reference>
<evidence type="ECO:0000313" key="3">
    <source>
        <dbReference type="EMBL" id="OQE32535.1"/>
    </source>
</evidence>
<sequence>MSRAKMPLRADEEMGKKDDDHRPSDRARFLPLQHRAMPRPRRILLVIIALVLIYEFFKHMPTDLRPAVDRYDPAIAKLREETLARWAGSDKPPAVPRPDTVQPGNLPPVKASESNQNEEAYDGTIKFYELADSLPRYKYSRKSASRAVVFAASSLHSVSDLLPLACRMAGQRLNYVHFTLMGKEEVSIEGIKEVNRIRDSECPMTWHDARPDYAPKSTDGRMKGSVIAGLQNIQTYISPEVIITQGREWEDPFFWAGVEVFSRESGLPQVALSAASRDLMWIALLDSEALRSWNNMQIEMVVHAPSESSGSLIRLIQSLDAADYLGSTPSLTIELPQRVDSQLLQFLQHLGGLTQLPGRITIRRRIQPYDMDTAESSLRTVESFYPRDPEMTHLLLLSPQTELAPSFYHYLKFAVLNYKQSSRAKRIFSKMIGISLELPSLKPTADSQSFTPPPMTVEGKEQFLPSFLWQAPNSNAALYFGDAWAEFHSFMANRLSTPQSAAAPQTKFISEKYPAFMEHMLEMIRARGYYLLYPAFPGIKSSSIATVHNELYQPPEEFGDSSPATSGEEATQNIHDPTQLLKGGVSSGLGSIEKPLNRASTIMPLLDLFPSGLPDLDALPLLSYDGEGLTATAYTQQTEEYARQFRIYYGGCAIDGKIDESSTDLLFCIQEWTPGDI</sequence>
<evidence type="ECO:0000256" key="2">
    <source>
        <dbReference type="SAM" id="Phobius"/>
    </source>
</evidence>
<name>A0A1V6U1U4_9EURO</name>
<keyword evidence="2" id="KW-1133">Transmembrane helix</keyword>
<proteinExistence type="predicted"/>
<dbReference type="PANTHER" id="PTHR33604">
    <property type="entry name" value="OSJNBA0004B13.7 PROTEIN"/>
    <property type="match status" value="1"/>
</dbReference>
<keyword evidence="2" id="KW-0472">Membrane</keyword>
<evidence type="ECO:0000256" key="1">
    <source>
        <dbReference type="SAM" id="MobiDB-lite"/>
    </source>
</evidence>
<dbReference type="Proteomes" id="UP000191342">
    <property type="component" value="Unassembled WGS sequence"/>
</dbReference>
<feature type="compositionally biased region" description="Basic and acidic residues" evidence="1">
    <location>
        <begin position="8"/>
        <end position="25"/>
    </location>
</feature>
<feature type="region of interest" description="Disordered" evidence="1">
    <location>
        <begin position="555"/>
        <end position="578"/>
    </location>
</feature>
<protein>
    <submittedName>
        <fullName evidence="3">Uncharacterized protein</fullName>
    </submittedName>
</protein>
<evidence type="ECO:0000313" key="4">
    <source>
        <dbReference type="Proteomes" id="UP000191342"/>
    </source>
</evidence>
<feature type="region of interest" description="Disordered" evidence="1">
    <location>
        <begin position="86"/>
        <end position="115"/>
    </location>
</feature>
<feature type="region of interest" description="Disordered" evidence="1">
    <location>
        <begin position="1"/>
        <end position="25"/>
    </location>
</feature>
<dbReference type="STRING" id="254877.A0A1V6U1U4"/>
<comment type="caution">
    <text evidence="3">The sequence shown here is derived from an EMBL/GenBank/DDBJ whole genome shotgun (WGS) entry which is preliminary data.</text>
</comment>
<dbReference type="PANTHER" id="PTHR33604:SF3">
    <property type="entry name" value="OSJNBA0004B13.7 PROTEIN"/>
    <property type="match status" value="1"/>
</dbReference>
<accession>A0A1V6U1U4</accession>
<gene>
    <name evidence="3" type="ORF">PENFLA_c001G09315</name>
</gene>
<dbReference type="AlphaFoldDB" id="A0A1V6U1U4"/>
<organism evidence="3 4">
    <name type="scientific">Penicillium flavigenum</name>
    <dbReference type="NCBI Taxonomy" id="254877"/>
    <lineage>
        <taxon>Eukaryota</taxon>
        <taxon>Fungi</taxon>
        <taxon>Dikarya</taxon>
        <taxon>Ascomycota</taxon>
        <taxon>Pezizomycotina</taxon>
        <taxon>Eurotiomycetes</taxon>
        <taxon>Eurotiomycetidae</taxon>
        <taxon>Eurotiales</taxon>
        <taxon>Aspergillaceae</taxon>
        <taxon>Penicillium</taxon>
    </lineage>
</organism>
<feature type="compositionally biased region" description="Polar residues" evidence="1">
    <location>
        <begin position="562"/>
        <end position="576"/>
    </location>
</feature>
<dbReference type="OrthoDB" id="5397682at2759"/>